<evidence type="ECO:0000256" key="4">
    <source>
        <dbReference type="ARBA" id="ARBA00022793"/>
    </source>
</evidence>
<feature type="active site" description="Schiff-base intermediate with substrate; via pyruvic acid; for decarboxylase activity" evidence="12">
    <location>
        <position position="250"/>
    </location>
</feature>
<dbReference type="InterPro" id="IPR033178">
    <property type="entry name" value="PSD_type1_pro"/>
</dbReference>
<feature type="chain" id="PRO_5023542067" description="Phosphatidylserine decarboxylase beta chain" evidence="12">
    <location>
        <begin position="1"/>
        <end position="249"/>
    </location>
</feature>
<evidence type="ECO:0000256" key="12">
    <source>
        <dbReference type="HAMAP-Rule" id="MF_00662"/>
    </source>
</evidence>
<keyword evidence="11 12" id="KW-0670">Pyruvate</keyword>
<dbReference type="InterPro" id="IPR033177">
    <property type="entry name" value="PSD-B"/>
</dbReference>
<evidence type="ECO:0000256" key="11">
    <source>
        <dbReference type="ARBA" id="ARBA00023317"/>
    </source>
</evidence>
<keyword evidence="5 12" id="KW-0443">Lipid metabolism</keyword>
<feature type="active site" description="Charge relay system; for autoendoproteolytic cleavage activity" evidence="12">
    <location>
        <position position="250"/>
    </location>
</feature>
<comment type="catalytic activity">
    <reaction evidence="12">
        <text>a 1,2-diacyl-sn-glycero-3-phospho-L-serine + H(+) = a 1,2-diacyl-sn-glycero-3-phosphoethanolamine + CO2</text>
        <dbReference type="Rhea" id="RHEA:20828"/>
        <dbReference type="ChEBI" id="CHEBI:15378"/>
        <dbReference type="ChEBI" id="CHEBI:16526"/>
        <dbReference type="ChEBI" id="CHEBI:57262"/>
        <dbReference type="ChEBI" id="CHEBI:64612"/>
        <dbReference type="EC" id="4.1.1.65"/>
    </reaction>
</comment>
<feature type="modified residue" description="Pyruvic acid (Ser); by autocatalysis" evidence="12">
    <location>
        <position position="250"/>
    </location>
</feature>
<dbReference type="PATRIC" id="fig|1429438.4.peg.540"/>
<evidence type="ECO:0000256" key="5">
    <source>
        <dbReference type="ARBA" id="ARBA00023098"/>
    </source>
</evidence>
<evidence type="ECO:0000256" key="9">
    <source>
        <dbReference type="ARBA" id="ARBA00023239"/>
    </source>
</evidence>
<dbReference type="Pfam" id="PF02666">
    <property type="entry name" value="PS_Dcarbxylase"/>
    <property type="match status" value="1"/>
</dbReference>
<evidence type="ECO:0000313" key="13">
    <source>
        <dbReference type="EMBL" id="ETX02920.1"/>
    </source>
</evidence>
<keyword evidence="6 12" id="KW-0472">Membrane</keyword>
<keyword evidence="14" id="KW-1185">Reference proteome</keyword>
<keyword evidence="7 12" id="KW-0865">Zymogen</keyword>
<dbReference type="UniPathway" id="UPA00558">
    <property type="reaction ID" value="UER00616"/>
</dbReference>
<evidence type="ECO:0000256" key="6">
    <source>
        <dbReference type="ARBA" id="ARBA00023136"/>
    </source>
</evidence>
<dbReference type="NCBIfam" id="TIGR00163">
    <property type="entry name" value="PS_decarb"/>
    <property type="match status" value="1"/>
</dbReference>
<comment type="pathway">
    <text evidence="1">Lipid metabolism.</text>
</comment>
<dbReference type="GO" id="GO:0005886">
    <property type="term" value="C:plasma membrane"/>
    <property type="evidence" value="ECO:0007669"/>
    <property type="project" value="UniProtKB-SubCell"/>
</dbReference>
<organism evidence="13 14">
    <name type="scientific">Entotheonella factor</name>
    <dbReference type="NCBI Taxonomy" id="1429438"/>
    <lineage>
        <taxon>Bacteria</taxon>
        <taxon>Pseudomonadati</taxon>
        <taxon>Nitrospinota/Tectimicrobiota group</taxon>
        <taxon>Candidatus Tectimicrobiota</taxon>
        <taxon>Candidatus Entotheonellia</taxon>
        <taxon>Candidatus Entotheonellales</taxon>
        <taxon>Candidatus Entotheonellaceae</taxon>
        <taxon>Candidatus Entotheonella</taxon>
    </lineage>
</organism>
<evidence type="ECO:0000256" key="7">
    <source>
        <dbReference type="ARBA" id="ARBA00023145"/>
    </source>
</evidence>
<keyword evidence="8 12" id="KW-0594">Phospholipid biosynthesis</keyword>
<keyword evidence="2 12" id="KW-1003">Cell membrane</keyword>
<dbReference type="GO" id="GO:0006646">
    <property type="term" value="P:phosphatidylethanolamine biosynthetic process"/>
    <property type="evidence" value="ECO:0007669"/>
    <property type="project" value="UniProtKB-UniRule"/>
</dbReference>
<feature type="active site" description="Charge relay system; for autoendoproteolytic cleavage activity" evidence="12">
    <location>
        <position position="91"/>
    </location>
</feature>
<feature type="active site" description="Charge relay system; for autoendoproteolytic cleavage activity" evidence="12">
    <location>
        <position position="147"/>
    </location>
</feature>
<comment type="pathway">
    <text evidence="12">Phospholipid metabolism; phosphatidylethanolamine biosynthesis; phosphatidylethanolamine from CDP-diacylglycerol: step 2/2.</text>
</comment>
<keyword evidence="10 12" id="KW-1208">Phospholipid metabolism</keyword>
<protein>
    <recommendedName>
        <fullName evidence="12">Phosphatidylserine decarboxylase proenzyme</fullName>
        <ecNumber evidence="12">4.1.1.65</ecNumber>
    </recommendedName>
    <component>
        <recommendedName>
            <fullName evidence="12">Phosphatidylserine decarboxylase alpha chain</fullName>
        </recommendedName>
    </component>
    <component>
        <recommendedName>
            <fullName evidence="12">Phosphatidylserine decarboxylase beta chain</fullName>
        </recommendedName>
    </component>
</protein>
<comment type="function">
    <text evidence="12">Catalyzes the formation of phosphatidylethanolamine (PtdEtn) from phosphatidylserine (PtdSer).</text>
</comment>
<evidence type="ECO:0000256" key="8">
    <source>
        <dbReference type="ARBA" id="ARBA00023209"/>
    </source>
</evidence>
<dbReference type="PANTHER" id="PTHR10067:SF6">
    <property type="entry name" value="PHOSPHATIDYLSERINE DECARBOXYLASE PROENZYME, MITOCHONDRIAL"/>
    <property type="match status" value="1"/>
</dbReference>
<evidence type="ECO:0000256" key="10">
    <source>
        <dbReference type="ARBA" id="ARBA00023264"/>
    </source>
</evidence>
<dbReference type="HAMAP" id="MF_00662">
    <property type="entry name" value="PS_decarb_PSD_B_type1"/>
    <property type="match status" value="1"/>
</dbReference>
<comment type="subunit">
    <text evidence="12">Heterodimer of a large membrane-associated beta subunit and a small pyruvoyl-containing alpha subunit.</text>
</comment>
<comment type="caution">
    <text evidence="13">The sequence shown here is derived from an EMBL/GenBank/DDBJ whole genome shotgun (WGS) entry which is preliminary data.</text>
</comment>
<accession>W4LYB2</accession>
<comment type="cofactor">
    <cofactor evidence="12">
        <name>pyruvate</name>
        <dbReference type="ChEBI" id="CHEBI:15361"/>
    </cofactor>
    <text evidence="12">Binds 1 pyruvoyl group covalently per subunit.</text>
</comment>
<evidence type="ECO:0000256" key="2">
    <source>
        <dbReference type="ARBA" id="ARBA00022475"/>
    </source>
</evidence>
<dbReference type="EC" id="4.1.1.65" evidence="12"/>
<evidence type="ECO:0000256" key="3">
    <source>
        <dbReference type="ARBA" id="ARBA00022516"/>
    </source>
</evidence>
<comment type="PTM">
    <text evidence="12">Is synthesized initially as an inactive proenzyme. Formation of the active enzyme involves a self-maturation process in which the active site pyruvoyl group is generated from an internal serine residue via an autocatalytic post-translational modification. Two non-identical subunits are generated from the proenzyme in this reaction, and the pyruvate is formed at the N-terminus of the alpha chain, which is derived from the carboxyl end of the proenzyme. The autoendoproteolytic cleavage occurs by a canonical serine protease mechanism, in which the side chain hydroxyl group of the serine supplies its oxygen atom to form the C-terminus of the beta chain, while the remainder of the serine residue undergoes an oxidative deamination to produce ammonia and the pyruvoyl prosthetic group on the alpha chain. During this reaction, the Ser that is part of the protease active site of the proenzyme becomes the pyruvoyl prosthetic group, which constitutes an essential element of the active site of the mature decarboxylase.</text>
</comment>
<keyword evidence="4 12" id="KW-0210">Decarboxylase</keyword>
<name>W4LYB2_ENTF1</name>
<dbReference type="InterPro" id="IPR003817">
    <property type="entry name" value="PS_Dcarbxylase"/>
</dbReference>
<comment type="similarity">
    <text evidence="12">Belongs to the phosphatidylserine decarboxylase family. PSD-B subfamily. Prokaryotic type I sub-subfamily.</text>
</comment>
<dbReference type="Proteomes" id="UP000019141">
    <property type="component" value="Unassembled WGS sequence"/>
</dbReference>
<sequence length="285" mass="32250">MDRDWFFITLQYMLPQHGLSRLVGYLANCRWPMCKTPLIRWFARHYQVNLEEAVHSGLDDYASFNDFFTRALRPGARPIAAAPDHVACPADGVISQFGRVEEGRIFQAKGLTYDVRELVAHEALAKWFRHGQFATVYLSPKDYHRVHMPLDGQLTDMLYVPGRLFSVNQVTAKHVPRLFARNERVIAVFDTPYGKMALVLVGAMIVASIETVWAGQVAPQAGRIQHTCYLNSDVVMLRKGEEMGRFKLGSTVVMLLANSELQWQPHLALDVHVRMGQTLATCSCC</sequence>
<evidence type="ECO:0000313" key="14">
    <source>
        <dbReference type="Proteomes" id="UP000019141"/>
    </source>
</evidence>
<dbReference type="AlphaFoldDB" id="W4LYB2"/>
<dbReference type="EMBL" id="AZHW01000094">
    <property type="protein sequence ID" value="ETX02920.1"/>
    <property type="molecule type" value="Genomic_DNA"/>
</dbReference>
<proteinExistence type="inferred from homology"/>
<dbReference type="HOGENOM" id="CLU_029061_4_1_7"/>
<comment type="subcellular location">
    <subcellularLocation>
        <location evidence="12">Cell membrane</location>
        <topology evidence="12">Peripheral membrane protein</topology>
    </subcellularLocation>
</comment>
<feature type="chain" id="PRO_5023542066" description="Phosphatidylserine decarboxylase alpha chain" evidence="12">
    <location>
        <begin position="250"/>
        <end position="285"/>
    </location>
</feature>
<gene>
    <name evidence="12" type="primary">psd</name>
    <name evidence="13" type="ORF">ETSY1_01795</name>
</gene>
<dbReference type="GO" id="GO:0004609">
    <property type="term" value="F:phosphatidylserine decarboxylase activity"/>
    <property type="evidence" value="ECO:0007669"/>
    <property type="project" value="UniProtKB-UniRule"/>
</dbReference>
<dbReference type="PANTHER" id="PTHR10067">
    <property type="entry name" value="PHOSPHATIDYLSERINE DECARBOXYLASE"/>
    <property type="match status" value="1"/>
</dbReference>
<evidence type="ECO:0000256" key="1">
    <source>
        <dbReference type="ARBA" id="ARBA00005189"/>
    </source>
</evidence>
<reference evidence="13 14" key="1">
    <citation type="journal article" date="2014" name="Nature">
        <title>An environmental bacterial taxon with a large and distinct metabolic repertoire.</title>
        <authorList>
            <person name="Wilson M.C."/>
            <person name="Mori T."/>
            <person name="Ruckert C."/>
            <person name="Uria A.R."/>
            <person name="Helf M.J."/>
            <person name="Takada K."/>
            <person name="Gernert C."/>
            <person name="Steffens U.A."/>
            <person name="Heycke N."/>
            <person name="Schmitt S."/>
            <person name="Rinke C."/>
            <person name="Helfrich E.J."/>
            <person name="Brachmann A.O."/>
            <person name="Gurgui C."/>
            <person name="Wakimoto T."/>
            <person name="Kracht M."/>
            <person name="Crusemann M."/>
            <person name="Hentschel U."/>
            <person name="Abe I."/>
            <person name="Matsunaga S."/>
            <person name="Kalinowski J."/>
            <person name="Takeyama H."/>
            <person name="Piel J."/>
        </authorList>
    </citation>
    <scope>NUCLEOTIDE SEQUENCE [LARGE SCALE GENOMIC DNA]</scope>
    <source>
        <strain evidence="14">TSY1</strain>
    </source>
</reference>
<keyword evidence="9 12" id="KW-0456">Lyase</keyword>
<keyword evidence="3 12" id="KW-0444">Lipid biosynthesis</keyword>
<feature type="site" description="Cleavage (non-hydrolytic); by autocatalysis" evidence="12">
    <location>
        <begin position="249"/>
        <end position="250"/>
    </location>
</feature>